<name>A0A841TUI0_9BACL</name>
<dbReference type="Proteomes" id="UP000553776">
    <property type="component" value="Unassembled WGS sequence"/>
</dbReference>
<dbReference type="GO" id="GO:0006417">
    <property type="term" value="P:regulation of translation"/>
    <property type="evidence" value="ECO:0007669"/>
    <property type="project" value="UniProtKB-KW"/>
</dbReference>
<keyword evidence="1 4" id="KW-0963">Cytoplasm</keyword>
<dbReference type="GO" id="GO:0005737">
    <property type="term" value="C:cytoplasm"/>
    <property type="evidence" value="ECO:0007669"/>
    <property type="project" value="UniProtKB-SubCell"/>
</dbReference>
<gene>
    <name evidence="4" type="primary">fliW</name>
    <name evidence="5" type="ORF">H7B90_12320</name>
</gene>
<dbReference type="RefSeq" id="WP_185136181.1">
    <property type="nucleotide sequence ID" value="NZ_JACJVR010000050.1"/>
</dbReference>
<evidence type="ECO:0000256" key="1">
    <source>
        <dbReference type="ARBA" id="ARBA00022490"/>
    </source>
</evidence>
<reference evidence="5 6" key="1">
    <citation type="submission" date="2020-08" db="EMBL/GenBank/DDBJ databases">
        <title>Cohnella phylogeny.</title>
        <authorList>
            <person name="Dunlap C."/>
        </authorList>
    </citation>
    <scope>NUCLEOTIDE SEQUENCE [LARGE SCALE GENOMIC DNA]</scope>
    <source>
        <strain evidence="5 6">DSM 25239</strain>
    </source>
</reference>
<evidence type="ECO:0000313" key="5">
    <source>
        <dbReference type="EMBL" id="MBB6692187.1"/>
    </source>
</evidence>
<proteinExistence type="inferred from homology"/>
<dbReference type="PANTHER" id="PTHR39190:SF1">
    <property type="entry name" value="FLAGELLAR ASSEMBLY FACTOR FLIW"/>
    <property type="match status" value="1"/>
</dbReference>
<evidence type="ECO:0000256" key="4">
    <source>
        <dbReference type="HAMAP-Rule" id="MF_01185"/>
    </source>
</evidence>
<comment type="caution">
    <text evidence="5">The sequence shown here is derived from an EMBL/GenBank/DDBJ whole genome shotgun (WGS) entry which is preliminary data.</text>
</comment>
<protein>
    <recommendedName>
        <fullName evidence="4">Flagellar assembly factor FliW</fullName>
    </recommendedName>
</protein>
<evidence type="ECO:0000313" key="6">
    <source>
        <dbReference type="Proteomes" id="UP000553776"/>
    </source>
</evidence>
<dbReference type="GO" id="GO:0044780">
    <property type="term" value="P:bacterial-type flagellum assembly"/>
    <property type="evidence" value="ECO:0007669"/>
    <property type="project" value="UniProtKB-UniRule"/>
</dbReference>
<dbReference type="EMBL" id="JACJVR010000050">
    <property type="protein sequence ID" value="MBB6692187.1"/>
    <property type="molecule type" value="Genomic_DNA"/>
</dbReference>
<dbReference type="InterPro" id="IPR003775">
    <property type="entry name" value="Flagellar_assembly_factor_FliW"/>
</dbReference>
<organism evidence="5 6">
    <name type="scientific">Cohnella xylanilytica</name>
    <dbReference type="NCBI Taxonomy" id="557555"/>
    <lineage>
        <taxon>Bacteria</taxon>
        <taxon>Bacillati</taxon>
        <taxon>Bacillota</taxon>
        <taxon>Bacilli</taxon>
        <taxon>Bacillales</taxon>
        <taxon>Paenibacillaceae</taxon>
        <taxon>Cohnella</taxon>
    </lineage>
</organism>
<comment type="subcellular location">
    <subcellularLocation>
        <location evidence="4">Cytoplasm</location>
    </subcellularLocation>
</comment>
<comment type="similarity">
    <text evidence="4">Belongs to the FliW family.</text>
</comment>
<keyword evidence="5" id="KW-0969">Cilium</keyword>
<dbReference type="AlphaFoldDB" id="A0A841TUI0"/>
<dbReference type="NCBIfam" id="NF009793">
    <property type="entry name" value="PRK13285.1-1"/>
    <property type="match status" value="1"/>
</dbReference>
<sequence length="149" mass="16835">MQTLATRFGEITIQDEDVFHFPKGIPSFENRKRYVFVRPEDHAPFEYLQSIDDGDLAFILVDPFLFFPQYTFELSDQALAELGQPAEDSLLIRVIVSIRGELRDATANLVAPVVINTRDRQGQQVILASSEYAVHHRLFQAPLNSAGKG</sequence>
<keyword evidence="6" id="KW-1185">Reference proteome</keyword>
<keyword evidence="2 4" id="KW-1005">Bacterial flagellum biogenesis</keyword>
<keyword evidence="5" id="KW-0282">Flagellum</keyword>
<comment type="function">
    <text evidence="4">Acts as an anti-CsrA protein, binds CsrA and prevents it from repressing translation of its target genes, one of which is flagellin. Binds to flagellin and participates in the assembly of the flagellum.</text>
</comment>
<evidence type="ECO:0000256" key="2">
    <source>
        <dbReference type="ARBA" id="ARBA00022795"/>
    </source>
</evidence>
<comment type="subunit">
    <text evidence="4">Interacts with translational regulator CsrA and flagellin(s).</text>
</comment>
<keyword evidence="3 4" id="KW-0810">Translation regulation</keyword>
<dbReference type="Gene3D" id="2.30.290.10">
    <property type="entry name" value="BH3618-like"/>
    <property type="match status" value="1"/>
</dbReference>
<accession>A0A841TUI0</accession>
<dbReference type="SUPFAM" id="SSF141457">
    <property type="entry name" value="BH3618-like"/>
    <property type="match status" value="1"/>
</dbReference>
<dbReference type="HAMAP" id="MF_01185">
    <property type="entry name" value="FliW"/>
    <property type="match status" value="1"/>
</dbReference>
<dbReference type="Pfam" id="PF02623">
    <property type="entry name" value="FliW"/>
    <property type="match status" value="1"/>
</dbReference>
<keyword evidence="4" id="KW-0143">Chaperone</keyword>
<dbReference type="PANTHER" id="PTHR39190">
    <property type="entry name" value="FLAGELLAR ASSEMBLY FACTOR FLIW"/>
    <property type="match status" value="1"/>
</dbReference>
<evidence type="ECO:0000256" key="3">
    <source>
        <dbReference type="ARBA" id="ARBA00022845"/>
    </source>
</evidence>
<keyword evidence="5" id="KW-0966">Cell projection</keyword>
<dbReference type="InterPro" id="IPR024046">
    <property type="entry name" value="Flagellar_assmbl_FliW_dom_sf"/>
</dbReference>